<keyword evidence="3" id="KW-1185">Reference proteome</keyword>
<feature type="region of interest" description="Disordered" evidence="1">
    <location>
        <begin position="739"/>
        <end position="774"/>
    </location>
</feature>
<name>A0A6A6J6Y4_WESOR</name>
<feature type="region of interest" description="Disordered" evidence="1">
    <location>
        <begin position="334"/>
        <end position="353"/>
    </location>
</feature>
<feature type="compositionally biased region" description="Polar residues" evidence="1">
    <location>
        <begin position="579"/>
        <end position="594"/>
    </location>
</feature>
<evidence type="ECO:0000256" key="1">
    <source>
        <dbReference type="SAM" id="MobiDB-lite"/>
    </source>
</evidence>
<protein>
    <submittedName>
        <fullName evidence="2">Uncharacterized protein</fullName>
    </submittedName>
</protein>
<feature type="region of interest" description="Disordered" evidence="1">
    <location>
        <begin position="693"/>
        <end position="722"/>
    </location>
</feature>
<organism evidence="2 3">
    <name type="scientific">Westerdykella ornata</name>
    <dbReference type="NCBI Taxonomy" id="318751"/>
    <lineage>
        <taxon>Eukaryota</taxon>
        <taxon>Fungi</taxon>
        <taxon>Dikarya</taxon>
        <taxon>Ascomycota</taxon>
        <taxon>Pezizomycotina</taxon>
        <taxon>Dothideomycetes</taxon>
        <taxon>Pleosporomycetidae</taxon>
        <taxon>Pleosporales</taxon>
        <taxon>Sporormiaceae</taxon>
        <taxon>Westerdykella</taxon>
    </lineage>
</organism>
<feature type="compositionally biased region" description="Basic and acidic residues" evidence="1">
    <location>
        <begin position="522"/>
        <end position="543"/>
    </location>
</feature>
<accession>A0A6A6J6Y4</accession>
<feature type="region of interest" description="Disordered" evidence="1">
    <location>
        <begin position="579"/>
        <end position="611"/>
    </location>
</feature>
<dbReference type="AlphaFoldDB" id="A0A6A6J6Y4"/>
<dbReference type="RefSeq" id="XP_033648935.1">
    <property type="nucleotide sequence ID" value="XM_033800046.1"/>
</dbReference>
<proteinExistence type="predicted"/>
<evidence type="ECO:0000313" key="3">
    <source>
        <dbReference type="Proteomes" id="UP000800097"/>
    </source>
</evidence>
<sequence>MAGTRANTLQAANWLAQINARETRTCAVTTETFVAKGQCTKVRPSAGTYRACLDVNKPRPSLPNLLIDLSEETALNNVGLELVNLANVADSSQSRSKVVAEDAEDFGDFVSADAPPFDMGDLLLVDMGGASEGHCPFGDHAEITNGGRADNDFEEDFGDFISPPDSQNPPAVALDFLNDNPFGDHAGIAQEGCDSDNSGAEFGDFLSAVASDPAACSHLTKPDDSNTASMNPFMDAIYALHAEEDGGISALLSEANFASVHNPDQKVLSRPDDKPQPKVRNSQSVNVSAIRHGLKNLLGVEHLGGHGQNVVQSAKTAETRKTGRRWGEYLNKVRGKNGDHAEPKEQPKTQNWSPKPREQVFVAKHSMTERIVCASPVLEQWPQEEKSPAVHDLAIAVDIGVRHAFAEVEGFMQAELDGWREEDPRVIVCAKVLLSYTKSRSEWRYFRLRSEYPWAGMGKLVMLLLQAHGRVQTPRDVNEQTVLRKSKKGGNYCAERYRKLAFHHWYHQSTMSAWDREQEMDSTHKRSHSKAEERALRATRDSFADSEAEDNVDATSTPRSLSKKARLAAQRRFEILSAGSASKNKIASPSTPKKVSNPPPEHPSSPKLSDYDADWKPPAETHLLIAHRLAGMINMNLLETETYISPKQVQVMCKSFTLSEITSHFNKKGYPYWLPALDAIIRDPTTVRLIPQTPQEGQQLTPKQHRKETEVTGAKKTGKEKANFSHFARLARLKSEVWEKRVSSGVRDQRKAKAEEEGQTKHDEEDVDLDDTRV</sequence>
<reference evidence="2" key="1">
    <citation type="journal article" date="2020" name="Stud. Mycol.">
        <title>101 Dothideomycetes genomes: a test case for predicting lifestyles and emergence of pathogens.</title>
        <authorList>
            <person name="Haridas S."/>
            <person name="Albert R."/>
            <person name="Binder M."/>
            <person name="Bloem J."/>
            <person name="Labutti K."/>
            <person name="Salamov A."/>
            <person name="Andreopoulos B."/>
            <person name="Baker S."/>
            <person name="Barry K."/>
            <person name="Bills G."/>
            <person name="Bluhm B."/>
            <person name="Cannon C."/>
            <person name="Castanera R."/>
            <person name="Culley D."/>
            <person name="Daum C."/>
            <person name="Ezra D."/>
            <person name="Gonzalez J."/>
            <person name="Henrissat B."/>
            <person name="Kuo A."/>
            <person name="Liang C."/>
            <person name="Lipzen A."/>
            <person name="Lutzoni F."/>
            <person name="Magnuson J."/>
            <person name="Mondo S."/>
            <person name="Nolan M."/>
            <person name="Ohm R."/>
            <person name="Pangilinan J."/>
            <person name="Park H.-J."/>
            <person name="Ramirez L."/>
            <person name="Alfaro M."/>
            <person name="Sun H."/>
            <person name="Tritt A."/>
            <person name="Yoshinaga Y."/>
            <person name="Zwiers L.-H."/>
            <person name="Turgeon B."/>
            <person name="Goodwin S."/>
            <person name="Spatafora J."/>
            <person name="Crous P."/>
            <person name="Grigoriev I."/>
        </authorList>
    </citation>
    <scope>NUCLEOTIDE SEQUENCE</scope>
    <source>
        <strain evidence="2">CBS 379.55</strain>
    </source>
</reference>
<feature type="compositionally biased region" description="Basic and acidic residues" evidence="1">
    <location>
        <begin position="336"/>
        <end position="347"/>
    </location>
</feature>
<dbReference type="EMBL" id="ML986544">
    <property type="protein sequence ID" value="KAF2271396.1"/>
    <property type="molecule type" value="Genomic_DNA"/>
</dbReference>
<feature type="compositionally biased region" description="Basic and acidic residues" evidence="1">
    <location>
        <begin position="263"/>
        <end position="276"/>
    </location>
</feature>
<feature type="region of interest" description="Disordered" evidence="1">
    <location>
        <begin position="522"/>
        <end position="565"/>
    </location>
</feature>
<feature type="region of interest" description="Disordered" evidence="1">
    <location>
        <begin position="262"/>
        <end position="284"/>
    </location>
</feature>
<evidence type="ECO:0000313" key="2">
    <source>
        <dbReference type="EMBL" id="KAF2271396.1"/>
    </source>
</evidence>
<gene>
    <name evidence="2" type="ORF">EI97DRAFT_446661</name>
</gene>
<dbReference type="GeneID" id="54553221"/>
<feature type="compositionally biased region" description="Polar residues" evidence="1">
    <location>
        <begin position="693"/>
        <end position="702"/>
    </location>
</feature>
<dbReference type="Proteomes" id="UP000800097">
    <property type="component" value="Unassembled WGS sequence"/>
</dbReference>